<dbReference type="SUPFAM" id="SSF56112">
    <property type="entry name" value="Protein kinase-like (PK-like)"/>
    <property type="match status" value="1"/>
</dbReference>
<dbReference type="Proteomes" id="UP000030669">
    <property type="component" value="Unassembled WGS sequence"/>
</dbReference>
<dbReference type="InterPro" id="IPR002575">
    <property type="entry name" value="Aminoglycoside_PTrfase"/>
</dbReference>
<dbReference type="KEGG" id="gtr:GLOTRDRAFT_66603"/>
<dbReference type="PANTHER" id="PTHR21310:SF58">
    <property type="entry name" value="AMINOGLYCOSIDE PHOSPHOTRANSFERASE DOMAIN-CONTAINING PROTEIN"/>
    <property type="match status" value="1"/>
</dbReference>
<accession>S7PSV5</accession>
<dbReference type="eggNOG" id="ENOG502SP9R">
    <property type="taxonomic scope" value="Eukaryota"/>
</dbReference>
<dbReference type="InterPro" id="IPR011009">
    <property type="entry name" value="Kinase-like_dom_sf"/>
</dbReference>
<proteinExistence type="predicted"/>
<reference evidence="2 3" key="1">
    <citation type="journal article" date="2012" name="Science">
        <title>The Paleozoic origin of enzymatic lignin decomposition reconstructed from 31 fungal genomes.</title>
        <authorList>
            <person name="Floudas D."/>
            <person name="Binder M."/>
            <person name="Riley R."/>
            <person name="Barry K."/>
            <person name="Blanchette R.A."/>
            <person name="Henrissat B."/>
            <person name="Martinez A.T."/>
            <person name="Otillar R."/>
            <person name="Spatafora J.W."/>
            <person name="Yadav J.S."/>
            <person name="Aerts A."/>
            <person name="Benoit I."/>
            <person name="Boyd A."/>
            <person name="Carlson A."/>
            <person name="Copeland A."/>
            <person name="Coutinho P.M."/>
            <person name="de Vries R.P."/>
            <person name="Ferreira P."/>
            <person name="Findley K."/>
            <person name="Foster B."/>
            <person name="Gaskell J."/>
            <person name="Glotzer D."/>
            <person name="Gorecki P."/>
            <person name="Heitman J."/>
            <person name="Hesse C."/>
            <person name="Hori C."/>
            <person name="Igarashi K."/>
            <person name="Jurgens J.A."/>
            <person name="Kallen N."/>
            <person name="Kersten P."/>
            <person name="Kohler A."/>
            <person name="Kuees U."/>
            <person name="Kumar T.K.A."/>
            <person name="Kuo A."/>
            <person name="LaButti K."/>
            <person name="Larrondo L.F."/>
            <person name="Lindquist E."/>
            <person name="Ling A."/>
            <person name="Lombard V."/>
            <person name="Lucas S."/>
            <person name="Lundell T."/>
            <person name="Martin R."/>
            <person name="McLaughlin D.J."/>
            <person name="Morgenstern I."/>
            <person name="Morin E."/>
            <person name="Murat C."/>
            <person name="Nagy L.G."/>
            <person name="Nolan M."/>
            <person name="Ohm R.A."/>
            <person name="Patyshakuliyeva A."/>
            <person name="Rokas A."/>
            <person name="Ruiz-Duenas F.J."/>
            <person name="Sabat G."/>
            <person name="Salamov A."/>
            <person name="Samejima M."/>
            <person name="Schmutz J."/>
            <person name="Slot J.C."/>
            <person name="St John F."/>
            <person name="Stenlid J."/>
            <person name="Sun H."/>
            <person name="Sun S."/>
            <person name="Syed K."/>
            <person name="Tsang A."/>
            <person name="Wiebenga A."/>
            <person name="Young D."/>
            <person name="Pisabarro A."/>
            <person name="Eastwood D.C."/>
            <person name="Martin F."/>
            <person name="Cullen D."/>
            <person name="Grigoriev I.V."/>
            <person name="Hibbett D.S."/>
        </authorList>
    </citation>
    <scope>NUCLEOTIDE SEQUENCE [LARGE SCALE GENOMIC DNA]</scope>
    <source>
        <strain evidence="2 3">ATCC 11539</strain>
    </source>
</reference>
<dbReference type="Pfam" id="PF01636">
    <property type="entry name" value="APH"/>
    <property type="match status" value="1"/>
</dbReference>
<dbReference type="GeneID" id="19307734"/>
<protein>
    <submittedName>
        <fullName evidence="2">Kinase-like protein</fullName>
    </submittedName>
</protein>
<dbReference type="RefSeq" id="XP_007870767.1">
    <property type="nucleotide sequence ID" value="XM_007872576.1"/>
</dbReference>
<dbReference type="EMBL" id="KB469313">
    <property type="protein sequence ID" value="EPQ50891.1"/>
    <property type="molecule type" value="Genomic_DNA"/>
</dbReference>
<keyword evidence="3" id="KW-1185">Reference proteome</keyword>
<dbReference type="HOGENOM" id="CLU_021768_3_3_1"/>
<keyword evidence="2" id="KW-0808">Transferase</keyword>
<organism evidence="2 3">
    <name type="scientific">Gloeophyllum trabeum (strain ATCC 11539 / FP-39264 / Madison 617)</name>
    <name type="common">Brown rot fungus</name>
    <dbReference type="NCBI Taxonomy" id="670483"/>
    <lineage>
        <taxon>Eukaryota</taxon>
        <taxon>Fungi</taxon>
        <taxon>Dikarya</taxon>
        <taxon>Basidiomycota</taxon>
        <taxon>Agaricomycotina</taxon>
        <taxon>Agaricomycetes</taxon>
        <taxon>Gloeophyllales</taxon>
        <taxon>Gloeophyllaceae</taxon>
        <taxon>Gloeophyllum</taxon>
    </lineage>
</organism>
<dbReference type="InterPro" id="IPR051678">
    <property type="entry name" value="AGP_Transferase"/>
</dbReference>
<dbReference type="OrthoDB" id="5404599at2759"/>
<sequence length="202" mass="23853">MKFIAENTTVPIPGNPEYIIDVGRSYVVRDYVEGQVLSKAWDHLQEHEKAMIIAELKGYVNQLRALKPPGYIGSLDRGRCRDCRMFSMSCGPFDNEAQFNNHLVSVLRTHLASPIYRMFLTRMMREDHKIVFTHADLHWNNIIVKDGHVAAIVDWEMAGWYPEYWEYCKALYNEKFDTDWCMRVRDFLEPYDYEYAVDKLLL</sequence>
<dbReference type="AlphaFoldDB" id="S7PSV5"/>
<gene>
    <name evidence="2" type="ORF">GLOTRDRAFT_66603</name>
</gene>
<feature type="domain" description="Aminoglycoside phosphotransferase" evidence="1">
    <location>
        <begin position="119"/>
        <end position="185"/>
    </location>
</feature>
<keyword evidence="2" id="KW-0418">Kinase</keyword>
<dbReference type="PANTHER" id="PTHR21310">
    <property type="entry name" value="AMINOGLYCOSIDE PHOSPHOTRANSFERASE-RELATED-RELATED"/>
    <property type="match status" value="1"/>
</dbReference>
<evidence type="ECO:0000259" key="1">
    <source>
        <dbReference type="Pfam" id="PF01636"/>
    </source>
</evidence>
<dbReference type="STRING" id="670483.S7PSV5"/>
<dbReference type="Gene3D" id="3.90.1200.10">
    <property type="match status" value="1"/>
</dbReference>
<dbReference type="OMA" id="VIYKCTE"/>
<evidence type="ECO:0000313" key="3">
    <source>
        <dbReference type="Proteomes" id="UP000030669"/>
    </source>
</evidence>
<feature type="non-terminal residue" evidence="2">
    <location>
        <position position="202"/>
    </location>
</feature>
<name>S7PSV5_GLOTA</name>
<dbReference type="GO" id="GO:0016301">
    <property type="term" value="F:kinase activity"/>
    <property type="evidence" value="ECO:0007669"/>
    <property type="project" value="UniProtKB-KW"/>
</dbReference>
<evidence type="ECO:0000313" key="2">
    <source>
        <dbReference type="EMBL" id="EPQ50891.1"/>
    </source>
</evidence>